<evidence type="ECO:0000313" key="2">
    <source>
        <dbReference type="EMBL" id="KKK36794.1"/>
    </source>
</evidence>
<evidence type="ECO:0000259" key="1">
    <source>
        <dbReference type="Pfam" id="PF12146"/>
    </source>
</evidence>
<gene>
    <name evidence="2" type="ORF">WQ57_17175</name>
</gene>
<name>A0A0M2SQF7_9BACI</name>
<evidence type="ECO:0000313" key="3">
    <source>
        <dbReference type="Proteomes" id="UP000034166"/>
    </source>
</evidence>
<dbReference type="EMBL" id="LAYY01000022">
    <property type="protein sequence ID" value="KKK36794.1"/>
    <property type="molecule type" value="Genomic_DNA"/>
</dbReference>
<dbReference type="PANTHER" id="PTHR11614">
    <property type="entry name" value="PHOSPHOLIPASE-RELATED"/>
    <property type="match status" value="1"/>
</dbReference>
<protein>
    <recommendedName>
        <fullName evidence="1">Serine aminopeptidase S33 domain-containing protein</fullName>
    </recommendedName>
</protein>
<dbReference type="InterPro" id="IPR029058">
    <property type="entry name" value="AB_hydrolase_fold"/>
</dbReference>
<dbReference type="Pfam" id="PF12146">
    <property type="entry name" value="Hydrolase_4"/>
    <property type="match status" value="1"/>
</dbReference>
<proteinExistence type="predicted"/>
<dbReference type="SUPFAM" id="SSF53474">
    <property type="entry name" value="alpha/beta-Hydrolases"/>
    <property type="match status" value="1"/>
</dbReference>
<accession>A0A0M2SQF7</accession>
<comment type="caution">
    <text evidence="2">The sequence shown here is derived from an EMBL/GenBank/DDBJ whole genome shotgun (WGS) entry which is preliminary data.</text>
</comment>
<dbReference type="PRINTS" id="PR00111">
    <property type="entry name" value="ABHYDROLASE"/>
</dbReference>
<dbReference type="InterPro" id="IPR022742">
    <property type="entry name" value="Hydrolase_4"/>
</dbReference>
<keyword evidence="3" id="KW-1185">Reference proteome</keyword>
<dbReference type="InterPro" id="IPR000073">
    <property type="entry name" value="AB_hydrolase_1"/>
</dbReference>
<reference evidence="2 3" key="1">
    <citation type="submission" date="2015-04" db="EMBL/GenBank/DDBJ databases">
        <title>Taxonomic description and genome sequence of Bacillus campisalis sp. nov., a novel member of the genus Bacillus isolated from solar saltern.</title>
        <authorList>
            <person name="Mathan Kumar R."/>
            <person name="Kaur G."/>
            <person name="Kumar A."/>
            <person name="Singh N.K."/>
            <person name="Kaur N."/>
            <person name="Kumar N."/>
            <person name="Mayilraj S."/>
        </authorList>
    </citation>
    <scope>NUCLEOTIDE SEQUENCE [LARGE SCALE GENOMIC DNA]</scope>
    <source>
        <strain evidence="2 3">SA2-6</strain>
    </source>
</reference>
<dbReference type="RefSeq" id="WP_046524996.1">
    <property type="nucleotide sequence ID" value="NZ_LAYY01000022.1"/>
</dbReference>
<dbReference type="AlphaFoldDB" id="A0A0M2SQF7"/>
<dbReference type="PATRIC" id="fig|1408103.3.peg.3819"/>
<dbReference type="Proteomes" id="UP000034166">
    <property type="component" value="Unassembled WGS sequence"/>
</dbReference>
<dbReference type="InterPro" id="IPR051044">
    <property type="entry name" value="MAG_DAG_Lipase"/>
</dbReference>
<feature type="domain" description="Serine aminopeptidase S33" evidence="1">
    <location>
        <begin position="25"/>
        <end position="256"/>
    </location>
</feature>
<organism evidence="2 3">
    <name type="scientific">Mesobacillus campisalis</name>
    <dbReference type="NCBI Taxonomy" id="1408103"/>
    <lineage>
        <taxon>Bacteria</taxon>
        <taxon>Bacillati</taxon>
        <taxon>Bacillota</taxon>
        <taxon>Bacilli</taxon>
        <taxon>Bacillales</taxon>
        <taxon>Bacillaceae</taxon>
        <taxon>Mesobacillus</taxon>
    </lineage>
</organism>
<dbReference type="Gene3D" id="3.40.50.1820">
    <property type="entry name" value="alpha/beta hydrolase"/>
    <property type="match status" value="1"/>
</dbReference>
<sequence length="288" mass="32511">MTAEGTFYGAGRTELYYRIIKPKGTPKAAVILVHGFGDHSGGLHHLSAGLSEKKYTVYALDLRGHGKSAGKRGYVQNWNEFKEDLQKFEKLIAQQQPKLPIFLVGHSMGALISLDYVMDHGEGLSGVVAISPAISYQASLLERIGLKILNVLKPDLPLIKKGNFRLKEKDPYLQESRNPEGLRHNTITPALGRELLLAITRVERQAQDLKLPFLLQYGLDDKITPPEKLVTFFRQACSREKQVREYPGVRHRPFDEAGKEMVLEDLKAWLDQLIEKKYQGMYKSAGRL</sequence>